<keyword evidence="2 4" id="KW-0863">Zinc-finger</keyword>
<name>A0A8B6DKW7_MYTGA</name>
<dbReference type="Gene3D" id="3.30.40.10">
    <property type="entry name" value="Zinc/RING finger domain, C3HC4 (zinc finger)"/>
    <property type="match status" value="1"/>
</dbReference>
<feature type="domain" description="RING-type" evidence="5">
    <location>
        <begin position="4"/>
        <end position="44"/>
    </location>
</feature>
<evidence type="ECO:0000313" key="6">
    <source>
        <dbReference type="EMBL" id="VDI20144.1"/>
    </source>
</evidence>
<evidence type="ECO:0000256" key="2">
    <source>
        <dbReference type="ARBA" id="ARBA00022771"/>
    </source>
</evidence>
<gene>
    <name evidence="6" type="ORF">MGAL_10B089472</name>
</gene>
<dbReference type="InterPro" id="IPR018957">
    <property type="entry name" value="Znf_C3HC4_RING-type"/>
</dbReference>
<evidence type="ECO:0000256" key="3">
    <source>
        <dbReference type="ARBA" id="ARBA00022833"/>
    </source>
</evidence>
<dbReference type="InterPro" id="IPR013083">
    <property type="entry name" value="Znf_RING/FYVE/PHD"/>
</dbReference>
<sequence>MTICAICLEHLEQPVCCIPCGHLYCNQCISDWRNGHNSRCPECREPFTTVQSIYLDTESIRGLIVERIRLNDSVNELTATIENLRQNPSNEGNHHLHSEVEEVQTLNAVLLSDIDQKVLEFEEMKDNFERAEAICQSLQIQN</sequence>
<dbReference type="SMART" id="SM00184">
    <property type="entry name" value="RING"/>
    <property type="match status" value="1"/>
</dbReference>
<dbReference type="SUPFAM" id="SSF57850">
    <property type="entry name" value="RING/U-box"/>
    <property type="match status" value="1"/>
</dbReference>
<feature type="non-terminal residue" evidence="6">
    <location>
        <position position="142"/>
    </location>
</feature>
<keyword evidence="1" id="KW-0479">Metal-binding</keyword>
<protein>
    <recommendedName>
        <fullName evidence="5">RING-type domain-containing protein</fullName>
    </recommendedName>
</protein>
<keyword evidence="7" id="KW-1185">Reference proteome</keyword>
<dbReference type="PANTHER" id="PTHR15315">
    <property type="entry name" value="RING FINGER PROTEIN 41, 151"/>
    <property type="match status" value="1"/>
</dbReference>
<keyword evidence="3" id="KW-0862">Zinc</keyword>
<dbReference type="OrthoDB" id="6102107at2759"/>
<evidence type="ECO:0000259" key="5">
    <source>
        <dbReference type="PROSITE" id="PS50089"/>
    </source>
</evidence>
<accession>A0A8B6DKW7</accession>
<dbReference type="Pfam" id="PF00097">
    <property type="entry name" value="zf-C3HC4"/>
    <property type="match status" value="1"/>
</dbReference>
<dbReference type="GO" id="GO:0008270">
    <property type="term" value="F:zinc ion binding"/>
    <property type="evidence" value="ECO:0007669"/>
    <property type="project" value="UniProtKB-KW"/>
</dbReference>
<dbReference type="InterPro" id="IPR001841">
    <property type="entry name" value="Znf_RING"/>
</dbReference>
<dbReference type="Proteomes" id="UP000596742">
    <property type="component" value="Unassembled WGS sequence"/>
</dbReference>
<proteinExistence type="predicted"/>
<evidence type="ECO:0000256" key="1">
    <source>
        <dbReference type="ARBA" id="ARBA00022723"/>
    </source>
</evidence>
<dbReference type="AlphaFoldDB" id="A0A8B6DKW7"/>
<dbReference type="InterPro" id="IPR017907">
    <property type="entry name" value="Znf_RING_CS"/>
</dbReference>
<evidence type="ECO:0000256" key="4">
    <source>
        <dbReference type="PROSITE-ProRule" id="PRU00175"/>
    </source>
</evidence>
<dbReference type="PROSITE" id="PS00518">
    <property type="entry name" value="ZF_RING_1"/>
    <property type="match status" value="1"/>
</dbReference>
<reference evidence="6" key="1">
    <citation type="submission" date="2018-11" db="EMBL/GenBank/DDBJ databases">
        <authorList>
            <person name="Alioto T."/>
            <person name="Alioto T."/>
        </authorList>
    </citation>
    <scope>NUCLEOTIDE SEQUENCE</scope>
</reference>
<dbReference type="PROSITE" id="PS50089">
    <property type="entry name" value="ZF_RING_2"/>
    <property type="match status" value="1"/>
</dbReference>
<dbReference type="EMBL" id="UYJE01003542">
    <property type="protein sequence ID" value="VDI20144.1"/>
    <property type="molecule type" value="Genomic_DNA"/>
</dbReference>
<comment type="caution">
    <text evidence="6">The sequence shown here is derived from an EMBL/GenBank/DDBJ whole genome shotgun (WGS) entry which is preliminary data.</text>
</comment>
<dbReference type="PANTHER" id="PTHR15315:SF26">
    <property type="entry name" value="E3 UBIQUITIN-PROTEIN LIGASE NRDP1"/>
    <property type="match status" value="1"/>
</dbReference>
<organism evidence="6 7">
    <name type="scientific">Mytilus galloprovincialis</name>
    <name type="common">Mediterranean mussel</name>
    <dbReference type="NCBI Taxonomy" id="29158"/>
    <lineage>
        <taxon>Eukaryota</taxon>
        <taxon>Metazoa</taxon>
        <taxon>Spiralia</taxon>
        <taxon>Lophotrochozoa</taxon>
        <taxon>Mollusca</taxon>
        <taxon>Bivalvia</taxon>
        <taxon>Autobranchia</taxon>
        <taxon>Pteriomorphia</taxon>
        <taxon>Mytilida</taxon>
        <taxon>Mytiloidea</taxon>
        <taxon>Mytilidae</taxon>
        <taxon>Mytilinae</taxon>
        <taxon>Mytilus</taxon>
    </lineage>
</organism>
<evidence type="ECO:0000313" key="7">
    <source>
        <dbReference type="Proteomes" id="UP000596742"/>
    </source>
</evidence>